<name>A0A369W1C3_9SPHN</name>
<accession>A0A369W1C3</accession>
<comment type="caution">
    <text evidence="2">The sequence shown here is derived from an EMBL/GenBank/DDBJ whole genome shotgun (WGS) entry which is preliminary data.</text>
</comment>
<feature type="transmembrane region" description="Helical" evidence="1">
    <location>
        <begin position="282"/>
        <end position="304"/>
    </location>
</feature>
<dbReference type="Proteomes" id="UP000253918">
    <property type="component" value="Unassembled WGS sequence"/>
</dbReference>
<proteinExistence type="predicted"/>
<keyword evidence="1" id="KW-1133">Transmembrane helix</keyword>
<keyword evidence="1" id="KW-0812">Transmembrane</keyword>
<dbReference type="AlphaFoldDB" id="A0A369W1C3"/>
<protein>
    <submittedName>
        <fullName evidence="2">Uncharacterized protein</fullName>
    </submittedName>
</protein>
<sequence>MSMDANERVGATRRASILMRMEAFYLHALRLSLLLLATVMLAAVAWFGIAGLYRLTRDAASVQPAAVMVTAEEVADLPAAAAPQAKPRSDPAAEARVYYKGFVDRYHALYTRRFAPFRQSDDPALTRAAFDERFVGTDQRMAQIGEGLLDFAEDKSELEQLLSTMTQVADLPRTAERLRAYKAASKRLVKRTVRGTRTERYCSYYGYYINACIDYSTREVPYSRQVTEMVLPKGVTAPPQLFGAYQNRALELTQSRRREAAEKAEAQKAEILADNARGSANIWLAIQIVGGFLALMFLFLLIAIERHQRVLATRAAGPEASDV</sequence>
<organism evidence="2 3">
    <name type="scientific">Sphingomonas aracearum</name>
    <dbReference type="NCBI Taxonomy" id="2283317"/>
    <lineage>
        <taxon>Bacteria</taxon>
        <taxon>Pseudomonadati</taxon>
        <taxon>Pseudomonadota</taxon>
        <taxon>Alphaproteobacteria</taxon>
        <taxon>Sphingomonadales</taxon>
        <taxon>Sphingomonadaceae</taxon>
        <taxon>Sphingomonas</taxon>
    </lineage>
</organism>
<dbReference type="EMBL" id="QQNB01000001">
    <property type="protein sequence ID" value="RDE07150.1"/>
    <property type="molecule type" value="Genomic_DNA"/>
</dbReference>
<reference evidence="2 3" key="1">
    <citation type="submission" date="2018-07" db="EMBL/GenBank/DDBJ databases">
        <title>a novel species of Sphingomonas isolated from the rhizosphere soil of Araceae plant.</title>
        <authorList>
            <person name="Zhiyong W."/>
            <person name="Qinglan Z."/>
            <person name="Zhiwei F."/>
            <person name="Ding X."/>
            <person name="Gejiao W."/>
            <person name="Shixue Z."/>
        </authorList>
    </citation>
    <scope>NUCLEOTIDE SEQUENCE [LARGE SCALE GENOMIC DNA]</scope>
    <source>
        <strain evidence="2 3">WZY 27</strain>
    </source>
</reference>
<dbReference type="RefSeq" id="WP_147276222.1">
    <property type="nucleotide sequence ID" value="NZ_QQNB01000001.1"/>
</dbReference>
<keyword evidence="3" id="KW-1185">Reference proteome</keyword>
<keyword evidence="1" id="KW-0472">Membrane</keyword>
<feature type="transmembrane region" description="Helical" evidence="1">
    <location>
        <begin position="23"/>
        <end position="49"/>
    </location>
</feature>
<gene>
    <name evidence="2" type="ORF">DVW87_05765</name>
</gene>
<dbReference type="OrthoDB" id="7562427at2"/>
<evidence type="ECO:0000313" key="3">
    <source>
        <dbReference type="Proteomes" id="UP000253918"/>
    </source>
</evidence>
<evidence type="ECO:0000256" key="1">
    <source>
        <dbReference type="SAM" id="Phobius"/>
    </source>
</evidence>
<evidence type="ECO:0000313" key="2">
    <source>
        <dbReference type="EMBL" id="RDE07150.1"/>
    </source>
</evidence>